<keyword evidence="2" id="KW-1185">Reference proteome</keyword>
<comment type="caution">
    <text evidence="1">The sequence shown here is derived from an EMBL/GenBank/DDBJ whole genome shotgun (WGS) entry which is preliminary data.</text>
</comment>
<gene>
    <name evidence="1" type="ORF">HNR73_002091</name>
</gene>
<dbReference type="Pfam" id="PF05973">
    <property type="entry name" value="Gp49"/>
    <property type="match status" value="1"/>
</dbReference>
<evidence type="ECO:0008006" key="3">
    <source>
        <dbReference type="Google" id="ProtNLM"/>
    </source>
</evidence>
<dbReference type="InterPro" id="IPR009241">
    <property type="entry name" value="HigB-like"/>
</dbReference>
<evidence type="ECO:0000313" key="1">
    <source>
        <dbReference type="EMBL" id="MBB6034241.1"/>
    </source>
</evidence>
<name>A0A841FAF8_9ACTN</name>
<dbReference type="RefSeq" id="WP_184787118.1">
    <property type="nucleotide sequence ID" value="NZ_BONT01000045.1"/>
</dbReference>
<dbReference type="InterPro" id="IPR035093">
    <property type="entry name" value="RelE/ParE_toxin_dom_sf"/>
</dbReference>
<dbReference type="AlphaFoldDB" id="A0A841FAF8"/>
<reference evidence="1 2" key="1">
    <citation type="submission" date="2020-08" db="EMBL/GenBank/DDBJ databases">
        <title>Genomic Encyclopedia of Type Strains, Phase IV (KMG-IV): sequencing the most valuable type-strain genomes for metagenomic binning, comparative biology and taxonomic classification.</title>
        <authorList>
            <person name="Goeker M."/>
        </authorList>
    </citation>
    <scope>NUCLEOTIDE SEQUENCE [LARGE SCALE GENOMIC DNA]</scope>
    <source>
        <strain evidence="1 2">YIM 65646</strain>
    </source>
</reference>
<accession>A0A841FAF8</accession>
<protein>
    <recommendedName>
        <fullName evidence="3">Type II toxin-antitoxin system RelE/ParE family toxin</fullName>
    </recommendedName>
</protein>
<dbReference type="Proteomes" id="UP000548476">
    <property type="component" value="Unassembled WGS sequence"/>
</dbReference>
<sequence length="118" mass="13658">MDWGTLELEPEVEAWFLALPPHERGRVIFHFERLVAEGVLLGEPHSKQLAGKLRELRFCLVTGDVRVTYWIATGRRIILLTVFRKQARRETAEVERAIRALEKCQREGHTVDEESVHG</sequence>
<dbReference type="SUPFAM" id="SSF143011">
    <property type="entry name" value="RelE-like"/>
    <property type="match status" value="1"/>
</dbReference>
<dbReference type="EMBL" id="JACHGT010000004">
    <property type="protein sequence ID" value="MBB6034241.1"/>
    <property type="molecule type" value="Genomic_DNA"/>
</dbReference>
<organism evidence="1 2">
    <name type="scientific">Phytomonospora endophytica</name>
    <dbReference type="NCBI Taxonomy" id="714109"/>
    <lineage>
        <taxon>Bacteria</taxon>
        <taxon>Bacillati</taxon>
        <taxon>Actinomycetota</taxon>
        <taxon>Actinomycetes</taxon>
        <taxon>Micromonosporales</taxon>
        <taxon>Micromonosporaceae</taxon>
        <taxon>Phytomonospora</taxon>
    </lineage>
</organism>
<proteinExistence type="predicted"/>
<evidence type="ECO:0000313" key="2">
    <source>
        <dbReference type="Proteomes" id="UP000548476"/>
    </source>
</evidence>